<dbReference type="EMBL" id="JACHHI010000003">
    <property type="protein sequence ID" value="MBB6477693.1"/>
    <property type="molecule type" value="Genomic_DNA"/>
</dbReference>
<dbReference type="AlphaFoldDB" id="A0A841R1R5"/>
<sequence>MERALYLDPVSGISGNMFVGVLLDLGVPQIWLINELQKLGLDDYELIFEKVNKRGITATYFNVDVKETTTHRHLPDILTILARADWSGSAKQRAVSIFWSLALAESRAHGIAPEDVHFHEVGAVDCIIDCASIALGLEYLDIDIVLTGPVATGSGTIRAAHGELSVPAPATQFLLQGFPTITGTPDYELTTPTGAAALATFAVPVEKRPSELVIDRVGYGAGTYDLAASNTLGGYYGQLLPVQRWQVPAPYIFGQNP</sequence>
<dbReference type="OrthoDB" id="9765625at2"/>
<dbReference type="Pfam" id="PF01969">
    <property type="entry name" value="Ni_insertion"/>
    <property type="match status" value="1"/>
</dbReference>
<dbReference type="PANTHER" id="PTHR36566">
    <property type="entry name" value="NICKEL INSERTION PROTEIN-RELATED"/>
    <property type="match status" value="1"/>
</dbReference>
<evidence type="ECO:0000313" key="2">
    <source>
        <dbReference type="EMBL" id="MBB6477693.1"/>
    </source>
</evidence>
<dbReference type="RefSeq" id="WP_159822631.1">
    <property type="nucleotide sequence ID" value="NZ_CABWNB010000002.1"/>
</dbReference>
<evidence type="ECO:0008006" key="4">
    <source>
        <dbReference type="Google" id="ProtNLM"/>
    </source>
</evidence>
<reference evidence="2 3" key="1">
    <citation type="submission" date="2020-08" db="EMBL/GenBank/DDBJ databases">
        <title>Genomic Encyclopedia of Type Strains, Phase IV (KMG-IV): sequencing the most valuable type-strain genomes for metagenomic binning, comparative biology and taxonomic classification.</title>
        <authorList>
            <person name="Goeker M."/>
        </authorList>
    </citation>
    <scope>NUCLEOTIDE SEQUENCE [LARGE SCALE GENOMIC DNA]</scope>
    <source>
        <strain evidence="2 3">DSM 21255</strain>
    </source>
</reference>
<organism evidence="2 3">
    <name type="scientific">Negativicoccus succinicivorans</name>
    <dbReference type="NCBI Taxonomy" id="620903"/>
    <lineage>
        <taxon>Bacteria</taxon>
        <taxon>Bacillati</taxon>
        <taxon>Bacillota</taxon>
        <taxon>Negativicutes</taxon>
        <taxon>Veillonellales</taxon>
        <taxon>Veillonellaceae</taxon>
        <taxon>Negativicoccus</taxon>
    </lineage>
</organism>
<evidence type="ECO:0000313" key="3">
    <source>
        <dbReference type="Proteomes" id="UP000591941"/>
    </source>
</evidence>
<proteinExistence type="predicted"/>
<accession>A0A841R1R5</accession>
<gene>
    <name evidence="2" type="ORF">HNR45_000726</name>
</gene>
<dbReference type="PANTHER" id="PTHR36566:SF1">
    <property type="entry name" value="PYRIDINIUM-3,5-BISTHIOCARBOXYLIC ACID MONONUCLEOTIDE NICKEL INSERTION PROTEIN"/>
    <property type="match status" value="1"/>
</dbReference>
<comment type="caution">
    <text evidence="2">The sequence shown here is derived from an EMBL/GenBank/DDBJ whole genome shotgun (WGS) entry which is preliminary data.</text>
</comment>
<name>A0A841R1R5_9FIRM</name>
<dbReference type="Proteomes" id="UP000591941">
    <property type="component" value="Unassembled WGS sequence"/>
</dbReference>
<protein>
    <recommendedName>
        <fullName evidence="4">LarC family nickel insertion protein</fullName>
    </recommendedName>
</protein>
<dbReference type="InterPro" id="IPR002822">
    <property type="entry name" value="Ni_insertion"/>
</dbReference>
<keyword evidence="1" id="KW-0533">Nickel</keyword>
<dbReference type="GeneID" id="93486004"/>
<keyword evidence="3" id="KW-1185">Reference proteome</keyword>
<evidence type="ECO:0000256" key="1">
    <source>
        <dbReference type="ARBA" id="ARBA00022596"/>
    </source>
</evidence>